<organism evidence="6 7">
    <name type="scientific">Tistrella bauzanensis</name>
    <dbReference type="NCBI Taxonomy" id="657419"/>
    <lineage>
        <taxon>Bacteria</taxon>
        <taxon>Pseudomonadati</taxon>
        <taxon>Pseudomonadota</taxon>
        <taxon>Alphaproteobacteria</taxon>
        <taxon>Geminicoccales</taxon>
        <taxon>Geminicoccaceae</taxon>
        <taxon>Tistrella</taxon>
    </lineage>
</organism>
<feature type="region of interest" description="Disordered" evidence="4">
    <location>
        <begin position="1"/>
        <end position="22"/>
    </location>
</feature>
<name>A0ABQ1I9W7_9PROT</name>
<dbReference type="Gene3D" id="1.10.10.10">
    <property type="entry name" value="Winged helix-like DNA-binding domain superfamily/Winged helix DNA-binding domain"/>
    <property type="match status" value="1"/>
</dbReference>
<dbReference type="PANTHER" id="PTHR33164">
    <property type="entry name" value="TRANSCRIPTIONAL REGULATOR, MARR FAMILY"/>
    <property type="match status" value="1"/>
</dbReference>
<dbReference type="RefSeq" id="WP_188574831.1">
    <property type="nucleotide sequence ID" value="NZ_BMDZ01000004.1"/>
</dbReference>
<comment type="caution">
    <text evidence="6">The sequence shown here is derived from an EMBL/GenBank/DDBJ whole genome shotgun (WGS) entry which is preliminary data.</text>
</comment>
<proteinExistence type="predicted"/>
<feature type="domain" description="HTH marR-type" evidence="5">
    <location>
        <begin position="27"/>
        <end position="164"/>
    </location>
</feature>
<keyword evidence="2" id="KW-0238">DNA-binding</keyword>
<dbReference type="InterPro" id="IPR039422">
    <property type="entry name" value="MarR/SlyA-like"/>
</dbReference>
<dbReference type="Pfam" id="PF12802">
    <property type="entry name" value="MarR_2"/>
    <property type="match status" value="1"/>
</dbReference>
<dbReference type="PROSITE" id="PS01117">
    <property type="entry name" value="HTH_MARR_1"/>
    <property type="match status" value="1"/>
</dbReference>
<keyword evidence="7" id="KW-1185">Reference proteome</keyword>
<dbReference type="InterPro" id="IPR023187">
    <property type="entry name" value="Tscrpt_reg_MarR-type_CS"/>
</dbReference>
<dbReference type="EMBL" id="BMDZ01000004">
    <property type="protein sequence ID" value="GGB27793.1"/>
    <property type="molecule type" value="Genomic_DNA"/>
</dbReference>
<dbReference type="PANTHER" id="PTHR33164:SF64">
    <property type="entry name" value="TRANSCRIPTIONAL REGULATOR SLYA"/>
    <property type="match status" value="1"/>
</dbReference>
<evidence type="ECO:0000313" key="6">
    <source>
        <dbReference type="EMBL" id="GGB27793.1"/>
    </source>
</evidence>
<evidence type="ECO:0000313" key="7">
    <source>
        <dbReference type="Proteomes" id="UP000603352"/>
    </source>
</evidence>
<dbReference type="PRINTS" id="PR00598">
    <property type="entry name" value="HTHMARR"/>
</dbReference>
<dbReference type="Proteomes" id="UP000603352">
    <property type="component" value="Unassembled WGS sequence"/>
</dbReference>
<dbReference type="PROSITE" id="PS50995">
    <property type="entry name" value="HTH_MARR_2"/>
    <property type="match status" value="1"/>
</dbReference>
<accession>A0ABQ1I9W7</accession>
<gene>
    <name evidence="6" type="ORF">GCM10011505_06390</name>
</gene>
<evidence type="ECO:0000256" key="2">
    <source>
        <dbReference type="ARBA" id="ARBA00023125"/>
    </source>
</evidence>
<evidence type="ECO:0000256" key="3">
    <source>
        <dbReference type="ARBA" id="ARBA00023163"/>
    </source>
</evidence>
<keyword evidence="1" id="KW-0805">Transcription regulation</keyword>
<dbReference type="InterPro" id="IPR036388">
    <property type="entry name" value="WH-like_DNA-bd_sf"/>
</dbReference>
<feature type="compositionally biased region" description="Polar residues" evidence="4">
    <location>
        <begin position="1"/>
        <end position="12"/>
    </location>
</feature>
<evidence type="ECO:0000256" key="1">
    <source>
        <dbReference type="ARBA" id="ARBA00023015"/>
    </source>
</evidence>
<reference evidence="7" key="1">
    <citation type="journal article" date="2019" name="Int. J. Syst. Evol. Microbiol.">
        <title>The Global Catalogue of Microorganisms (GCM) 10K type strain sequencing project: providing services to taxonomists for standard genome sequencing and annotation.</title>
        <authorList>
            <consortium name="The Broad Institute Genomics Platform"/>
            <consortium name="The Broad Institute Genome Sequencing Center for Infectious Disease"/>
            <person name="Wu L."/>
            <person name="Ma J."/>
        </authorList>
    </citation>
    <scope>NUCLEOTIDE SEQUENCE [LARGE SCALE GENOMIC DNA]</scope>
    <source>
        <strain evidence="7">CGMCC 1.10188</strain>
    </source>
</reference>
<protein>
    <submittedName>
        <fullName evidence="6">Transcriptional regulator</fullName>
    </submittedName>
</protein>
<sequence>MKRKQAQPQAPSETIAPPPPGLVGPQEFRIGFYVHDVSRMRRTLFDAEMKPLGITRSQWWVMAQLSRSLSHGQDGMLQTDLARILDVGKVTVGGLIDRLEAGGFVKRLPDGRDRRAKRVIITERGYEILEAMTSIGRQLNISILKGISPDDIAVAEAVLARMKDNLRRLIDPEAGGLD</sequence>
<dbReference type="InterPro" id="IPR036390">
    <property type="entry name" value="WH_DNA-bd_sf"/>
</dbReference>
<dbReference type="SMART" id="SM00347">
    <property type="entry name" value="HTH_MARR"/>
    <property type="match status" value="1"/>
</dbReference>
<evidence type="ECO:0000256" key="4">
    <source>
        <dbReference type="SAM" id="MobiDB-lite"/>
    </source>
</evidence>
<dbReference type="InterPro" id="IPR000835">
    <property type="entry name" value="HTH_MarR-typ"/>
</dbReference>
<evidence type="ECO:0000259" key="5">
    <source>
        <dbReference type="PROSITE" id="PS50995"/>
    </source>
</evidence>
<keyword evidence="3" id="KW-0804">Transcription</keyword>
<dbReference type="SUPFAM" id="SSF46785">
    <property type="entry name" value="Winged helix' DNA-binding domain"/>
    <property type="match status" value="1"/>
</dbReference>